<dbReference type="InterPro" id="IPR042042">
    <property type="entry name" value="Tip20p_domB"/>
</dbReference>
<keyword evidence="3" id="KW-1185">Reference proteome</keyword>
<dbReference type="PANTHER" id="PTHR13520">
    <property type="entry name" value="RAD50-INTERACTING PROTEIN 1 RINT-1"/>
    <property type="match status" value="1"/>
</dbReference>
<feature type="coiled-coil region" evidence="1">
    <location>
        <begin position="23"/>
        <end position="50"/>
    </location>
</feature>
<evidence type="ECO:0008006" key="4">
    <source>
        <dbReference type="Google" id="ProtNLM"/>
    </source>
</evidence>
<dbReference type="InterPro" id="IPR007528">
    <property type="entry name" value="RINT1_Tip20"/>
</dbReference>
<comment type="caution">
    <text evidence="2">The sequence shown here is derived from an EMBL/GenBank/DDBJ whole genome shotgun (WGS) entry which is preliminary data.</text>
</comment>
<gene>
    <name evidence="2" type="ORF">CVLEPA_LOCUS1426</name>
</gene>
<evidence type="ECO:0000256" key="1">
    <source>
        <dbReference type="SAM" id="Coils"/>
    </source>
</evidence>
<dbReference type="Pfam" id="PF04437">
    <property type="entry name" value="RINT1_TIP1"/>
    <property type="match status" value="1"/>
</dbReference>
<dbReference type="Proteomes" id="UP001642483">
    <property type="component" value="Unassembled WGS sequence"/>
</dbReference>
<evidence type="ECO:0000313" key="2">
    <source>
        <dbReference type="EMBL" id="CAK8672481.1"/>
    </source>
</evidence>
<accession>A0ABP0EZD2</accession>
<sequence length="794" mass="91235">MTTKHSDVHQYIESTFGSDIKSLKNIRKFYEETLKKKQTLEQQLSVVTTEVPTKIEEALSSAKSSLEKVIEVQKSKDSLTIQASECLEKCAPPVERFQQSVSRVNEIEKYISYMKWITKIEETSGEIQQSILSDSMKDACIIFKELVNYHTELVNHGTNCCNLTGFLKKMILFWYDILKDKLSKELDAILKLINWPFISAPGPHTISKSANGQDKQMPSPFTAPDPACTLESIIGNLLNIQLPKILLQENSDEATGGSCSDNRAPSSNGAKDEYDQLLLPFQHLLRPLKKRFRYHFSGSKQTNDIRKPEWYLAQILNWIGHHSGFLEHTIQPILDKHEHGHIDALVIFTQGLLQLVVSKLANDMEEIIYYDDVFSHVVDEVLMFDRELRSAYNIPDMVLKIYGPLIVFSQPTCMKKWLTIERLFAVERLDALLSSDDAWKSKFELSDIDDVDEMKTPECAESFVSMLLAITDRYKNLPSMQEQIQFLDLQLLLLDDFRIRLTQVFRSFANNHCDDTITSILNAAYYVTVVLQEWADNIFFLELKYQKDKNNNLSTTSSVVPNSLLNLGESSKATASTSEHSTDDTVFEPMVVLYERIYNEGVERIGQLILAEFKARSRPYLNDQWLALPPAEEQVTLIVSRSACGMLEVLQDRLYLFQQRLCTMLFTQLWRWVAEAVDIYLFSEMVLENHFNEGGALQLQFDITRNLFPLFGPYTGKPENYFKRLKETCHLLNLHLGNALLLKEVFEEMRNQSDDYDVKTRSDPVAVLAEMGIHLLTPSNARNILNRRVDWTSN</sequence>
<organism evidence="2 3">
    <name type="scientific">Clavelina lepadiformis</name>
    <name type="common">Light-bulb sea squirt</name>
    <name type="synonym">Ascidia lepadiformis</name>
    <dbReference type="NCBI Taxonomy" id="159417"/>
    <lineage>
        <taxon>Eukaryota</taxon>
        <taxon>Metazoa</taxon>
        <taxon>Chordata</taxon>
        <taxon>Tunicata</taxon>
        <taxon>Ascidiacea</taxon>
        <taxon>Aplousobranchia</taxon>
        <taxon>Clavelinidae</taxon>
        <taxon>Clavelina</taxon>
    </lineage>
</organism>
<dbReference type="EMBL" id="CAWYQH010000001">
    <property type="protein sequence ID" value="CAK8672481.1"/>
    <property type="molecule type" value="Genomic_DNA"/>
</dbReference>
<reference evidence="2 3" key="1">
    <citation type="submission" date="2024-02" db="EMBL/GenBank/DDBJ databases">
        <authorList>
            <person name="Daric V."/>
            <person name="Darras S."/>
        </authorList>
    </citation>
    <scope>NUCLEOTIDE SEQUENCE [LARGE SCALE GENOMIC DNA]</scope>
</reference>
<dbReference type="Gene3D" id="1.20.58.1420">
    <property type="entry name" value="Dsl1p vesicle tethering complex, Tip20p subunit, domain B"/>
    <property type="match status" value="1"/>
</dbReference>
<dbReference type="PROSITE" id="PS51386">
    <property type="entry name" value="RINT1_TIP20"/>
    <property type="match status" value="1"/>
</dbReference>
<keyword evidence="1" id="KW-0175">Coiled coil</keyword>
<protein>
    <recommendedName>
        <fullName evidence="4">RAD50-interacting protein 1</fullName>
    </recommendedName>
</protein>
<evidence type="ECO:0000313" key="3">
    <source>
        <dbReference type="Proteomes" id="UP001642483"/>
    </source>
</evidence>
<dbReference type="Gene3D" id="1.20.58.670">
    <property type="entry name" value="Dsl1p vesicle tethering complex, Tip20p subunit, domain D"/>
    <property type="match status" value="1"/>
</dbReference>
<name>A0ABP0EZD2_CLALP</name>
<dbReference type="PANTHER" id="PTHR13520:SF0">
    <property type="entry name" value="RAD50-INTERACTING PROTEIN 1"/>
    <property type="match status" value="1"/>
</dbReference>
<proteinExistence type="predicted"/>
<dbReference type="InterPro" id="IPR042044">
    <property type="entry name" value="EXOC6PINT-1/Sec15/Tip20_C_dom2"/>
</dbReference>